<proteinExistence type="predicted"/>
<dbReference type="OrthoDB" id="9807521at2"/>
<dbReference type="InterPro" id="IPR011990">
    <property type="entry name" value="TPR-like_helical_dom_sf"/>
</dbReference>
<comment type="caution">
    <text evidence="5">The sequence shown here is derived from an EMBL/GenBank/DDBJ whole genome shotgun (WGS) entry which is preliminary data.</text>
</comment>
<dbReference type="PROSITE" id="PS50005">
    <property type="entry name" value="TPR"/>
    <property type="match status" value="1"/>
</dbReference>
<dbReference type="GO" id="GO:0003677">
    <property type="term" value="F:DNA binding"/>
    <property type="evidence" value="ECO:0007669"/>
    <property type="project" value="UniProtKB-UniRule"/>
</dbReference>
<dbReference type="CDD" id="cd00383">
    <property type="entry name" value="trans_reg_C"/>
    <property type="match status" value="1"/>
</dbReference>
<keyword evidence="6" id="KW-1185">Reference proteome</keyword>
<dbReference type="SUPFAM" id="SSF48452">
    <property type="entry name" value="TPR-like"/>
    <property type="match status" value="1"/>
</dbReference>
<dbReference type="Pfam" id="PF13181">
    <property type="entry name" value="TPR_8"/>
    <property type="match status" value="1"/>
</dbReference>
<organism evidence="5 6">
    <name type="scientific">Devosia insulae DS-56</name>
    <dbReference type="NCBI Taxonomy" id="1116389"/>
    <lineage>
        <taxon>Bacteria</taxon>
        <taxon>Pseudomonadati</taxon>
        <taxon>Pseudomonadota</taxon>
        <taxon>Alphaproteobacteria</taxon>
        <taxon>Hyphomicrobiales</taxon>
        <taxon>Devosiaceae</taxon>
        <taxon>Devosia</taxon>
    </lineage>
</organism>
<dbReference type="InterPro" id="IPR001867">
    <property type="entry name" value="OmpR/PhoB-type_DNA-bd"/>
</dbReference>
<dbReference type="GO" id="GO:0000160">
    <property type="term" value="P:phosphorelay signal transduction system"/>
    <property type="evidence" value="ECO:0007669"/>
    <property type="project" value="InterPro"/>
</dbReference>
<accession>A0A1E5XIG9</accession>
<feature type="DNA-binding region" description="OmpR/PhoB-type" evidence="3">
    <location>
        <begin position="2"/>
        <end position="100"/>
    </location>
</feature>
<evidence type="ECO:0000313" key="5">
    <source>
        <dbReference type="EMBL" id="OEO28381.1"/>
    </source>
</evidence>
<dbReference type="SMART" id="SM00862">
    <property type="entry name" value="Trans_reg_C"/>
    <property type="match status" value="1"/>
</dbReference>
<reference evidence="5 6" key="1">
    <citation type="journal article" date="2015" name="Genome Announc.">
        <title>Genome Assemblies of Three Soil-Associated Devosia species: D. insulae, D. limi, and D. soli.</title>
        <authorList>
            <person name="Hassan Y.I."/>
            <person name="Lepp D."/>
            <person name="Zhou T."/>
        </authorList>
    </citation>
    <scope>NUCLEOTIDE SEQUENCE [LARGE SCALE GENOMIC DNA]</scope>
    <source>
        <strain evidence="5 6">DS-56</strain>
    </source>
</reference>
<dbReference type="GO" id="GO:0006355">
    <property type="term" value="P:regulation of DNA-templated transcription"/>
    <property type="evidence" value="ECO:0007669"/>
    <property type="project" value="InterPro"/>
</dbReference>
<evidence type="ECO:0000256" key="3">
    <source>
        <dbReference type="PROSITE-ProRule" id="PRU01091"/>
    </source>
</evidence>
<feature type="domain" description="OmpR/PhoB-type" evidence="4">
    <location>
        <begin position="2"/>
        <end position="100"/>
    </location>
</feature>
<dbReference type="Gene3D" id="1.25.40.10">
    <property type="entry name" value="Tetratricopeptide repeat domain"/>
    <property type="match status" value="1"/>
</dbReference>
<evidence type="ECO:0000259" key="4">
    <source>
        <dbReference type="PROSITE" id="PS51755"/>
    </source>
</evidence>
<evidence type="ECO:0000313" key="6">
    <source>
        <dbReference type="Proteomes" id="UP000095463"/>
    </source>
</evidence>
<dbReference type="Gene3D" id="3.40.50.10070">
    <property type="entry name" value="TolB, N-terminal domain"/>
    <property type="match status" value="1"/>
</dbReference>
<dbReference type="RefSeq" id="WP_069912303.1">
    <property type="nucleotide sequence ID" value="NZ_LAJE02000379.1"/>
</dbReference>
<dbReference type="InterPro" id="IPR016032">
    <property type="entry name" value="Sig_transdc_resp-reg_C-effctor"/>
</dbReference>
<gene>
    <name evidence="5" type="ORF">VW23_004925</name>
</gene>
<dbReference type="AlphaFoldDB" id="A0A1E5XIG9"/>
<evidence type="ECO:0000256" key="2">
    <source>
        <dbReference type="PROSITE-ProRule" id="PRU00339"/>
    </source>
</evidence>
<keyword evidence="1 3" id="KW-0238">DNA-binding</keyword>
<dbReference type="InterPro" id="IPR036388">
    <property type="entry name" value="WH-like_DNA-bd_sf"/>
</dbReference>
<protein>
    <recommendedName>
        <fullName evidence="4">OmpR/PhoB-type domain-containing protein</fullName>
    </recommendedName>
</protein>
<dbReference type="Pfam" id="PF00486">
    <property type="entry name" value="Trans_reg_C"/>
    <property type="match status" value="1"/>
</dbReference>
<feature type="repeat" description="TPR" evidence="2">
    <location>
        <begin position="259"/>
        <end position="292"/>
    </location>
</feature>
<dbReference type="Gene3D" id="1.10.10.10">
    <property type="entry name" value="Winged helix-like DNA-binding domain superfamily/Winged helix DNA-binding domain"/>
    <property type="match status" value="1"/>
</dbReference>
<keyword evidence="2" id="KW-0802">TPR repeat</keyword>
<name>A0A1E5XIG9_9HYPH</name>
<dbReference type="SUPFAM" id="SSF46894">
    <property type="entry name" value="C-terminal effector domain of the bipartite response regulators"/>
    <property type="match status" value="1"/>
</dbReference>
<evidence type="ECO:0000256" key="1">
    <source>
        <dbReference type="ARBA" id="ARBA00023125"/>
    </source>
</evidence>
<dbReference type="EMBL" id="LAJE02000379">
    <property type="protein sequence ID" value="OEO28381.1"/>
    <property type="molecule type" value="Genomic_DNA"/>
</dbReference>
<dbReference type="Proteomes" id="UP000095463">
    <property type="component" value="Unassembled WGS sequence"/>
</dbReference>
<dbReference type="PROSITE" id="PS51755">
    <property type="entry name" value="OMPR_PHOB"/>
    <property type="match status" value="1"/>
</dbReference>
<sequence>MGERIAFGPYLFDMTNSTLLRGDDVVSLGGRAAAVLQTLLEANGEVVAKAQLLDRAWPDTIVEEGNLAVQVATLRKILGTRPDGAEWIGNVARVGYRLVRDAGGATSGIPAVAVLPFANLSGDDQQDYFVDGIVEELIAALSRFRTFAVIARNSSFAFKHRAVDVREVARTLGARYVLEGSVRLAGPRVRVTAQLIDGASGSSLWAENFDGAVGDILDFQDSITEAVIGLIEPQLRRAEIERARRKRPENLDAYDLYLQALPFMQGVRVVQLQDFDRAIELLERAIALDPDFAPALALAAWAHEMRLTRGGSAPPEVDDAAAALQLAARGLAADGNDPNVMLVAGIVRLTISGEHGTGLALIRRAQAANPNSLLIANVSGYAHFFMGDYDGAIASHERFLQLSPGLAETFWSLNGIARSHLAAGRIEEALAWGLRGLEASEGVDFPHCIVAAAYAHLGRIDEAQAQLARAHAIWPDLTISSLLGRTGQPDGRDRVLVEGLRLAGVREL</sequence>
<dbReference type="InterPro" id="IPR019734">
    <property type="entry name" value="TPR_rpt"/>
</dbReference>